<keyword evidence="1 6" id="KW-0813">Transport</keyword>
<evidence type="ECO:0000313" key="8">
    <source>
        <dbReference type="EMBL" id="MFA9460712.1"/>
    </source>
</evidence>
<dbReference type="Proteomes" id="UP001575181">
    <property type="component" value="Unassembled WGS sequence"/>
</dbReference>
<gene>
    <name evidence="6" type="primary">dabA</name>
    <name evidence="8" type="ORF">ACERLL_07735</name>
</gene>
<accession>A0ABV4TTR4</accession>
<evidence type="ECO:0000256" key="7">
    <source>
        <dbReference type="SAM" id="MobiDB-lite"/>
    </source>
</evidence>
<feature type="binding site" evidence="6">
    <location>
        <position position="340"/>
    </location>
    <ligand>
        <name>Zn(2+)</name>
        <dbReference type="ChEBI" id="CHEBI:29105"/>
    </ligand>
</feature>
<dbReference type="PANTHER" id="PTHR38344">
    <property type="entry name" value="UPF0753 PROTEIN AQ_863"/>
    <property type="match status" value="1"/>
</dbReference>
<dbReference type="RefSeq" id="WP_373655492.1">
    <property type="nucleotide sequence ID" value="NZ_JBGUAW010000004.1"/>
</dbReference>
<feature type="binding site" evidence="6">
    <location>
        <position position="545"/>
    </location>
    <ligand>
        <name>Zn(2+)</name>
        <dbReference type="ChEBI" id="CHEBI:29105"/>
    </ligand>
</feature>
<keyword evidence="4 6" id="KW-0862">Zinc</keyword>
<evidence type="ECO:0000313" key="9">
    <source>
        <dbReference type="Proteomes" id="UP001575181"/>
    </source>
</evidence>
<comment type="subunit">
    <text evidence="6">Forms a complex with DabB.</text>
</comment>
<evidence type="ECO:0000256" key="4">
    <source>
        <dbReference type="ARBA" id="ARBA00022833"/>
    </source>
</evidence>
<dbReference type="Pfam" id="PF10070">
    <property type="entry name" value="DabA"/>
    <property type="match status" value="1"/>
</dbReference>
<feature type="binding site" evidence="6">
    <location>
        <position position="530"/>
    </location>
    <ligand>
        <name>Zn(2+)</name>
        <dbReference type="ChEBI" id="CHEBI:29105"/>
    </ligand>
</feature>
<dbReference type="InterPro" id="IPR018752">
    <property type="entry name" value="DabA"/>
</dbReference>
<feature type="compositionally biased region" description="Basic and acidic residues" evidence="7">
    <location>
        <begin position="481"/>
        <end position="493"/>
    </location>
</feature>
<name>A0ABV4TTR4_9GAMM</name>
<evidence type="ECO:0000256" key="2">
    <source>
        <dbReference type="ARBA" id="ARBA00022475"/>
    </source>
</evidence>
<comment type="similarity">
    <text evidence="6">Belongs to the inorganic carbon transporter (TC 9.A.2) DabA family.</text>
</comment>
<evidence type="ECO:0000256" key="1">
    <source>
        <dbReference type="ARBA" id="ARBA00022448"/>
    </source>
</evidence>
<sequence length="847" mass="93775">MTIQDAQLMSGTEANIDRAVDAVCDRIPPFWPLDAMVATNPYLGFVDWEFDEAAEYQLRVVGRPLTMDRRWLARQLDNGRITDADLAEAGARMGSDLEPSDVRAAAAGPAPPAARFLLYSDLLDERYRPRYSRYVIQQISSFCAAYYDLGQAQWPMPRFGDSLYEAWLAYTRIDQTPGEMEIRTAGSLEKLPEAPRDAIRFVLERFGVPADRVEDFLYLALTRVRGWASYLRHLRWEAELAGERNDDIVGLLAIRMAWEFILVDTCDRPARTYLWLRSLHCLPRELRSDQARALEVDCLLQRALEIGYQRRLVAGLRESPSRPSEGPSQTERPLVQAAFCIDVRSEVFRRSLETVTSEVQTLGFAGFFGVMAEYQPLGAGQPRSHLPVLLPARYRVCEAAAGGDPEATESLLSRRRGALALSKAWKQFKLSSASCFSFVESAGLMYGPKLILDHLGLTRPVPDPEAKGLTREQAAELGPDVDGRARLGGDGSKDLSTGIPASDRPQVAAFILNAMGLTEGFGRLVLLAGHGSSTVNNPHRAGLDCGACGGQTGEASVRIACALLNDEAVRAALASEHGIEVPVDTWFLPALHDTTTDEVELLDTPHVPRELEGDLAHLRGLLERAGDLARSERLGLLQDRPPESAEGALKAVRRRGADWAQVRPEWGLARNAAFIAAPRWRTAHLSLEGRAFLHEYDWRRDDGFEVLNLIMTAPMVVANWINLQYYGSTVDPEHLSAGNKVLHNVVGGRLGVLEGNGGDLRIGLAKQSLHDGNDWVHEPLRLSVFLEAPREEMDRIIEANEMVHNLVSNEWLHLFQIEDDGTVWRRHPEGSWVSAPEGVGSAAALEA</sequence>
<protein>
    <recommendedName>
        <fullName evidence="6">Probable inorganic carbon transporter subunit DabA</fullName>
    </recommendedName>
</protein>
<comment type="function">
    <text evidence="6">Part of an energy-coupled inorganic carbon pump.</text>
</comment>
<reference evidence="8 9" key="1">
    <citation type="submission" date="2024-08" db="EMBL/GenBank/DDBJ databases">
        <title>Whole-genome sequencing of halo(alkali)philic microorganisms from hypersaline lakes.</title>
        <authorList>
            <person name="Sorokin D.Y."/>
            <person name="Merkel A.Y."/>
            <person name="Messina E."/>
            <person name="Yakimov M."/>
        </authorList>
    </citation>
    <scope>NUCLEOTIDE SEQUENCE [LARGE SCALE GENOMIC DNA]</scope>
    <source>
        <strain evidence="8 9">Cl-TMA</strain>
    </source>
</reference>
<dbReference type="PANTHER" id="PTHR38344:SF1">
    <property type="entry name" value="INORGANIC CARBON TRANSPORTER SUBUNIT DABA-RELATED"/>
    <property type="match status" value="1"/>
</dbReference>
<evidence type="ECO:0000256" key="5">
    <source>
        <dbReference type="ARBA" id="ARBA00023136"/>
    </source>
</evidence>
<feature type="binding site" evidence="6">
    <location>
        <position position="342"/>
    </location>
    <ligand>
        <name>Zn(2+)</name>
        <dbReference type="ChEBI" id="CHEBI:29105"/>
    </ligand>
</feature>
<keyword evidence="3 6" id="KW-0479">Metal-binding</keyword>
<keyword evidence="9" id="KW-1185">Reference proteome</keyword>
<comment type="cofactor">
    <cofactor evidence="6">
        <name>Zn(2+)</name>
        <dbReference type="ChEBI" id="CHEBI:29105"/>
    </cofactor>
</comment>
<comment type="caution">
    <text evidence="8">The sequence shown here is derived from an EMBL/GenBank/DDBJ whole genome shotgun (WGS) entry which is preliminary data.</text>
</comment>
<organism evidence="8 9">
    <name type="scientific">Thiohalorhabdus methylotrophus</name>
    <dbReference type="NCBI Taxonomy" id="3242694"/>
    <lineage>
        <taxon>Bacteria</taxon>
        <taxon>Pseudomonadati</taxon>
        <taxon>Pseudomonadota</taxon>
        <taxon>Gammaproteobacteria</taxon>
        <taxon>Thiohalorhabdales</taxon>
        <taxon>Thiohalorhabdaceae</taxon>
        <taxon>Thiohalorhabdus</taxon>
    </lineage>
</organism>
<evidence type="ECO:0000256" key="3">
    <source>
        <dbReference type="ARBA" id="ARBA00022723"/>
    </source>
</evidence>
<feature type="region of interest" description="Disordered" evidence="7">
    <location>
        <begin position="469"/>
        <end position="499"/>
    </location>
</feature>
<keyword evidence="5 6" id="KW-0472">Membrane</keyword>
<keyword evidence="2 6" id="KW-1003">Cell membrane</keyword>
<evidence type="ECO:0000256" key="6">
    <source>
        <dbReference type="HAMAP-Rule" id="MF_01871"/>
    </source>
</evidence>
<dbReference type="EMBL" id="JBGUAW010000004">
    <property type="protein sequence ID" value="MFA9460712.1"/>
    <property type="molecule type" value="Genomic_DNA"/>
</dbReference>
<comment type="subcellular location">
    <subcellularLocation>
        <location evidence="6">Cell membrane</location>
        <topology evidence="6">Peripheral membrane protein</topology>
    </subcellularLocation>
</comment>
<dbReference type="HAMAP" id="MF_01871">
    <property type="entry name" value="DabA"/>
    <property type="match status" value="1"/>
</dbReference>
<proteinExistence type="inferred from homology"/>